<sequence>MYAGFDHHLLDRKRTTMSTTDDIPGNSTFNGVDALLEYRMLGTIIAGVAYGSIIVISLDCFRRVWKNITRFRVFTPIYIVVMITVSTVSFVLGVVVTMNSILRRNIPLLDVVGYYGLEVVLFPLAMWGADGFMMYRCIMLYQGVPHAWRVVLYTKARHLGSGIMLPVVYFTPAVALLMGLPDNQMLLTLSLVSLTSFVNLTLAVLVTVRLYHHQRNTRKILGAEYGSPYSRTITICVESCALIVVVDLAYIILLILNPNTSAVFGQLLVHASVLSPLLILSFVVRRTDMLSTMKPEPNRRLELEGGRLETLRFNVNHASEDSSILSNTFPQAEASYQIKSPTVDLISQTTR</sequence>
<comment type="caution">
    <text evidence="2">The sequence shown here is derived from an EMBL/GenBank/DDBJ whole genome shotgun (WGS) entry which is preliminary data.</text>
</comment>
<keyword evidence="1" id="KW-1133">Transmembrane helix</keyword>
<feature type="transmembrane region" description="Helical" evidence="1">
    <location>
        <begin position="159"/>
        <end position="180"/>
    </location>
</feature>
<feature type="transmembrane region" description="Helical" evidence="1">
    <location>
        <begin position="232"/>
        <end position="256"/>
    </location>
</feature>
<protein>
    <submittedName>
        <fullName evidence="2">Uncharacterized protein</fullName>
    </submittedName>
</protein>
<feature type="transmembrane region" description="Helical" evidence="1">
    <location>
        <begin position="40"/>
        <end position="61"/>
    </location>
</feature>
<name>A0A9W8JWE0_9AGAR</name>
<proteinExistence type="predicted"/>
<keyword evidence="3" id="KW-1185">Reference proteome</keyword>
<evidence type="ECO:0000313" key="3">
    <source>
        <dbReference type="Proteomes" id="UP001148786"/>
    </source>
</evidence>
<dbReference type="EMBL" id="JANKHO010000889">
    <property type="protein sequence ID" value="KAJ3505395.1"/>
    <property type="molecule type" value="Genomic_DNA"/>
</dbReference>
<evidence type="ECO:0000313" key="2">
    <source>
        <dbReference type="EMBL" id="KAJ3505395.1"/>
    </source>
</evidence>
<keyword evidence="1" id="KW-0472">Membrane</keyword>
<dbReference type="AlphaFoldDB" id="A0A9W8JWE0"/>
<feature type="transmembrane region" description="Helical" evidence="1">
    <location>
        <begin position="186"/>
        <end position="211"/>
    </location>
</feature>
<keyword evidence="1" id="KW-0812">Transmembrane</keyword>
<reference evidence="2" key="1">
    <citation type="submission" date="2022-07" db="EMBL/GenBank/DDBJ databases">
        <title>Genome Sequence of Agrocybe chaxingu.</title>
        <authorList>
            <person name="Buettner E."/>
        </authorList>
    </citation>
    <scope>NUCLEOTIDE SEQUENCE</scope>
    <source>
        <strain evidence="2">MP-N11</strain>
    </source>
</reference>
<feature type="transmembrane region" description="Helical" evidence="1">
    <location>
        <begin position="114"/>
        <end position="138"/>
    </location>
</feature>
<dbReference type="Proteomes" id="UP001148786">
    <property type="component" value="Unassembled WGS sequence"/>
</dbReference>
<feature type="transmembrane region" description="Helical" evidence="1">
    <location>
        <begin position="73"/>
        <end position="102"/>
    </location>
</feature>
<organism evidence="2 3">
    <name type="scientific">Agrocybe chaxingu</name>
    <dbReference type="NCBI Taxonomy" id="84603"/>
    <lineage>
        <taxon>Eukaryota</taxon>
        <taxon>Fungi</taxon>
        <taxon>Dikarya</taxon>
        <taxon>Basidiomycota</taxon>
        <taxon>Agaricomycotina</taxon>
        <taxon>Agaricomycetes</taxon>
        <taxon>Agaricomycetidae</taxon>
        <taxon>Agaricales</taxon>
        <taxon>Agaricineae</taxon>
        <taxon>Strophariaceae</taxon>
        <taxon>Agrocybe</taxon>
    </lineage>
</organism>
<accession>A0A9W8JWE0</accession>
<evidence type="ECO:0000256" key="1">
    <source>
        <dbReference type="SAM" id="Phobius"/>
    </source>
</evidence>
<dbReference type="OrthoDB" id="3267806at2759"/>
<gene>
    <name evidence="2" type="ORF">NLJ89_g7440</name>
</gene>
<feature type="transmembrane region" description="Helical" evidence="1">
    <location>
        <begin position="262"/>
        <end position="284"/>
    </location>
</feature>